<feature type="domain" description="VTT" evidence="8">
    <location>
        <begin position="36"/>
        <end position="161"/>
    </location>
</feature>
<accession>Q83VX6</accession>
<evidence type="ECO:0000256" key="1">
    <source>
        <dbReference type="ARBA" id="ARBA00004651"/>
    </source>
</evidence>
<keyword evidence="4 7" id="KW-0812">Transmembrane</keyword>
<comment type="subcellular location">
    <subcellularLocation>
        <location evidence="1">Cell membrane</location>
        <topology evidence="1">Multi-pass membrane protein</topology>
    </subcellularLocation>
</comment>
<evidence type="ECO:0000313" key="9">
    <source>
        <dbReference type="EMBL" id="CAD60532.1"/>
    </source>
</evidence>
<evidence type="ECO:0000256" key="3">
    <source>
        <dbReference type="ARBA" id="ARBA00022475"/>
    </source>
</evidence>
<dbReference type="InterPro" id="IPR032816">
    <property type="entry name" value="VTT_dom"/>
</dbReference>
<dbReference type="Pfam" id="PF09335">
    <property type="entry name" value="VTT_dom"/>
    <property type="match status" value="1"/>
</dbReference>
<proteinExistence type="inferred from homology"/>
<name>Q83VX6_STRCJ</name>
<dbReference type="GO" id="GO:0005886">
    <property type="term" value="C:plasma membrane"/>
    <property type="evidence" value="ECO:0007669"/>
    <property type="project" value="UniProtKB-SubCell"/>
</dbReference>
<evidence type="ECO:0000256" key="2">
    <source>
        <dbReference type="ARBA" id="ARBA00010792"/>
    </source>
</evidence>
<reference evidence="9" key="1">
    <citation type="journal article" date="2003" name="Proc. Natl. Acad. Sci. U.S.A.">
        <title>Cloning and engineering of the cinnamycin biosynthetic gene cluster from Streptomyces cinnamoneus cinnamoneus DSM 40005.</title>
        <authorList>
            <person name="Widdick D.A."/>
            <person name="Dodd H.M."/>
            <person name="Barraille P."/>
            <person name="White J."/>
            <person name="Stein T.H."/>
            <person name="Chater K.F."/>
            <person name="Gasson M.J."/>
            <person name="Bibb M.J."/>
        </authorList>
    </citation>
    <scope>NUCLEOTIDE SEQUENCE</scope>
    <source>
        <strain evidence="9">Type strain DSM 40005</strain>
    </source>
</reference>
<evidence type="ECO:0000259" key="8">
    <source>
        <dbReference type="Pfam" id="PF09335"/>
    </source>
</evidence>
<feature type="transmembrane region" description="Helical" evidence="7">
    <location>
        <begin position="141"/>
        <end position="163"/>
    </location>
</feature>
<protein>
    <submittedName>
        <fullName evidence="9">Cinorf11 protein</fullName>
    </submittedName>
</protein>
<dbReference type="InterPro" id="IPR032818">
    <property type="entry name" value="DedA-like"/>
</dbReference>
<gene>
    <name evidence="9" type="primary">cinorf11</name>
</gene>
<evidence type="ECO:0000256" key="6">
    <source>
        <dbReference type="ARBA" id="ARBA00023136"/>
    </source>
</evidence>
<feature type="transmembrane region" description="Helical" evidence="7">
    <location>
        <begin position="175"/>
        <end position="196"/>
    </location>
</feature>
<dbReference type="PANTHER" id="PTHR30353">
    <property type="entry name" value="INNER MEMBRANE PROTEIN DEDA-RELATED"/>
    <property type="match status" value="1"/>
</dbReference>
<keyword evidence="5 7" id="KW-1133">Transmembrane helix</keyword>
<dbReference type="PANTHER" id="PTHR30353:SF0">
    <property type="entry name" value="TRANSMEMBRANE PROTEIN"/>
    <property type="match status" value="1"/>
</dbReference>
<evidence type="ECO:0000256" key="5">
    <source>
        <dbReference type="ARBA" id="ARBA00022989"/>
    </source>
</evidence>
<evidence type="ECO:0000256" key="7">
    <source>
        <dbReference type="SAM" id="Phobius"/>
    </source>
</evidence>
<keyword evidence="6 7" id="KW-0472">Membrane</keyword>
<dbReference type="AlphaFoldDB" id="Q83VX6"/>
<dbReference type="EMBL" id="AJ536588">
    <property type="protein sequence ID" value="CAD60532.1"/>
    <property type="molecule type" value="Genomic_DNA"/>
</dbReference>
<sequence length="396" mass="40621">MPTADELLHGVPPAAAYGLVLGLVLLESVLLLGSFVPTLSLMLCAGVLAQEGTLRLPLVVLCATTGVVAGDLLAQRTGRRLGPGLRRSRLGRRLPEAAWERAWSVLQRRGGPALLVCRFVPVVRTFAPHLAGAAGMPYRRLAPYSLVAGLVWAGGEAGAGYVLGASYDRLTAPGGGLPTVCAAAGVLLAAAAGLLVHRRRARRAVGGSGRAGQRQADVGAQDRDVQMTQLAPGVHPELVAEDAADLRVRGQGLAPAAAAVEGEHQPLPQALAQRVLRGQRPQVADDLVVAAEGEAGVVVALDGPDPLLHQPRHHVPVERVRAHAAERLAVPEGQCLGEGGVLQCAVAELGGEPGAGGGFTEKSEIQTAGGDLDQVTAGRGVQQSGEPRAGCVQALS</sequence>
<comment type="similarity">
    <text evidence="2">Belongs to the DedA family.</text>
</comment>
<evidence type="ECO:0000256" key="4">
    <source>
        <dbReference type="ARBA" id="ARBA00022692"/>
    </source>
</evidence>
<feature type="transmembrane region" description="Helical" evidence="7">
    <location>
        <begin position="14"/>
        <end position="36"/>
    </location>
</feature>
<organism evidence="9">
    <name type="scientific">Streptomyces cinnamoneus</name>
    <name type="common">Streptoverticillium cinnamoneum</name>
    <dbReference type="NCBI Taxonomy" id="53446"/>
    <lineage>
        <taxon>Bacteria</taxon>
        <taxon>Bacillati</taxon>
        <taxon>Actinomycetota</taxon>
        <taxon>Actinomycetes</taxon>
        <taxon>Kitasatosporales</taxon>
        <taxon>Streptomycetaceae</taxon>
        <taxon>Streptomyces</taxon>
        <taxon>Streptomyces cinnamoneus group</taxon>
    </lineage>
</organism>
<keyword evidence="3" id="KW-1003">Cell membrane</keyword>